<dbReference type="InterPro" id="IPR012951">
    <property type="entry name" value="BBE"/>
</dbReference>
<dbReference type="EMBL" id="KK103903">
    <property type="protein sequence ID" value="KIY94762.1"/>
    <property type="molecule type" value="Genomic_DNA"/>
</dbReference>
<reference evidence="2 3" key="1">
    <citation type="journal article" date="2013" name="BMC Genomics">
        <title>Reconstruction of the lipid metabolism for the microalga Monoraphidium neglectum from its genome sequence reveals characteristics suitable for biofuel production.</title>
        <authorList>
            <person name="Bogen C."/>
            <person name="Al-Dilaimi A."/>
            <person name="Albersmeier A."/>
            <person name="Wichmann J."/>
            <person name="Grundmann M."/>
            <person name="Rupp O."/>
            <person name="Lauersen K.J."/>
            <person name="Blifernez-Klassen O."/>
            <person name="Kalinowski J."/>
            <person name="Goesmann A."/>
            <person name="Mussgnug J.H."/>
            <person name="Kruse O."/>
        </authorList>
    </citation>
    <scope>NUCLEOTIDE SEQUENCE [LARGE SCALE GENOMIC DNA]</scope>
    <source>
        <strain evidence="2 3">SAG 48.87</strain>
    </source>
</reference>
<evidence type="ECO:0000313" key="3">
    <source>
        <dbReference type="Proteomes" id="UP000054498"/>
    </source>
</evidence>
<dbReference type="GO" id="GO:0050660">
    <property type="term" value="F:flavin adenine dinucleotide binding"/>
    <property type="evidence" value="ECO:0007669"/>
    <property type="project" value="InterPro"/>
</dbReference>
<keyword evidence="3" id="KW-1185">Reference proteome</keyword>
<dbReference type="Proteomes" id="UP000054498">
    <property type="component" value="Unassembled WGS sequence"/>
</dbReference>
<proteinExistence type="predicted"/>
<accession>A0A0D2J4B3</accession>
<sequence>MLTWYFKWVPTLPNRFTPKIEYDVIEEGTPKRQQVTMSMLMYCIGNIDDCTKAIDPKGLPPPGSPLGKIINPATIRNASENGTTLAMIVKNVGGGMSPPTKLSVLDAFRDIKTFTNYERMHKSFYWFKSILLSDTAPLNAAGVDILLKWAASTGLKSPPNTVFEIQSLGGAMKDVPREATSSLLHDATHVLIMRIGLQQNSGPVYETAMAQLNNASRAQADIVNTFPRKAADFRSYVNFIDSDIALLSSDWEKAYYGASMQPLLCINEKFDPSFILDHAVYPLHNLLQDGPGVKASQCTGLVTPRAAAAQKWSATLLKTAPLRL</sequence>
<evidence type="ECO:0000313" key="2">
    <source>
        <dbReference type="EMBL" id="KIY94762.1"/>
    </source>
</evidence>
<dbReference type="Gene3D" id="3.30.465.10">
    <property type="match status" value="1"/>
</dbReference>
<dbReference type="Gene3D" id="3.40.462.20">
    <property type="match status" value="1"/>
</dbReference>
<name>A0A0D2J4B3_9CHLO</name>
<dbReference type="GeneID" id="25730639"/>
<protein>
    <recommendedName>
        <fullName evidence="1">Berberine/berberine-like domain-containing protein</fullName>
    </recommendedName>
</protein>
<dbReference type="KEGG" id="mng:MNEG_13200"/>
<dbReference type="AlphaFoldDB" id="A0A0D2J4B3"/>
<dbReference type="GO" id="GO:0016491">
    <property type="term" value="F:oxidoreductase activity"/>
    <property type="evidence" value="ECO:0007669"/>
    <property type="project" value="InterPro"/>
</dbReference>
<dbReference type="STRING" id="145388.A0A0D2J4B3"/>
<gene>
    <name evidence="2" type="ORF">MNEG_13200</name>
</gene>
<dbReference type="RefSeq" id="XP_013893782.1">
    <property type="nucleotide sequence ID" value="XM_014038328.1"/>
</dbReference>
<feature type="domain" description="Berberine/berberine-like" evidence="1">
    <location>
        <begin position="235"/>
        <end position="273"/>
    </location>
</feature>
<organism evidence="2 3">
    <name type="scientific">Monoraphidium neglectum</name>
    <dbReference type="NCBI Taxonomy" id="145388"/>
    <lineage>
        <taxon>Eukaryota</taxon>
        <taxon>Viridiplantae</taxon>
        <taxon>Chlorophyta</taxon>
        <taxon>core chlorophytes</taxon>
        <taxon>Chlorophyceae</taxon>
        <taxon>CS clade</taxon>
        <taxon>Sphaeropleales</taxon>
        <taxon>Selenastraceae</taxon>
        <taxon>Monoraphidium</taxon>
    </lineage>
</organism>
<dbReference type="InterPro" id="IPR016169">
    <property type="entry name" value="FAD-bd_PCMH_sub2"/>
</dbReference>
<dbReference type="Pfam" id="PF08031">
    <property type="entry name" value="BBE"/>
    <property type="match status" value="1"/>
</dbReference>
<evidence type="ECO:0000259" key="1">
    <source>
        <dbReference type="Pfam" id="PF08031"/>
    </source>
</evidence>